<accession>A0AAW2F3S1</accession>
<comment type="caution">
    <text evidence="2">The sequence shown here is derived from an EMBL/GenBank/DDBJ whole genome shotgun (WGS) entry which is preliminary data.</text>
</comment>
<name>A0AAW2F3S1_9HYME</name>
<reference evidence="2 3" key="1">
    <citation type="submission" date="2023-03" db="EMBL/GenBank/DDBJ databases">
        <title>High recombination rates correlate with genetic variation in Cardiocondyla obscurior ants.</title>
        <authorList>
            <person name="Errbii M."/>
        </authorList>
    </citation>
    <scope>NUCLEOTIDE SEQUENCE [LARGE SCALE GENOMIC DNA]</scope>
    <source>
        <strain evidence="2">Alpha-2009</strain>
        <tissue evidence="2">Whole body</tissue>
    </source>
</reference>
<keyword evidence="3" id="KW-1185">Reference proteome</keyword>
<dbReference type="EMBL" id="JADYXP020000014">
    <property type="protein sequence ID" value="KAL0110163.1"/>
    <property type="molecule type" value="Genomic_DNA"/>
</dbReference>
<keyword evidence="1" id="KW-0472">Membrane</keyword>
<proteinExistence type="predicted"/>
<gene>
    <name evidence="2" type="ORF">PUN28_013661</name>
</gene>
<evidence type="ECO:0000313" key="2">
    <source>
        <dbReference type="EMBL" id="KAL0110163.1"/>
    </source>
</evidence>
<evidence type="ECO:0000256" key="1">
    <source>
        <dbReference type="SAM" id="Phobius"/>
    </source>
</evidence>
<keyword evidence="1" id="KW-1133">Transmembrane helix</keyword>
<keyword evidence="1" id="KW-0812">Transmembrane</keyword>
<protein>
    <submittedName>
        <fullName evidence="2">Uncharacterized protein</fullName>
    </submittedName>
</protein>
<sequence length="85" mass="9939">MQIEATICFAKINIFFAACYYDTNAYMNIFFVIFLISCDILAVNAPGYFILLRDFAEISQLINDYIDLFFFFGNVNFFTLQHCLL</sequence>
<feature type="transmembrane region" description="Helical" evidence="1">
    <location>
        <begin position="29"/>
        <end position="51"/>
    </location>
</feature>
<evidence type="ECO:0000313" key="3">
    <source>
        <dbReference type="Proteomes" id="UP001430953"/>
    </source>
</evidence>
<dbReference type="AlphaFoldDB" id="A0AAW2F3S1"/>
<organism evidence="2 3">
    <name type="scientific">Cardiocondyla obscurior</name>
    <dbReference type="NCBI Taxonomy" id="286306"/>
    <lineage>
        <taxon>Eukaryota</taxon>
        <taxon>Metazoa</taxon>
        <taxon>Ecdysozoa</taxon>
        <taxon>Arthropoda</taxon>
        <taxon>Hexapoda</taxon>
        <taxon>Insecta</taxon>
        <taxon>Pterygota</taxon>
        <taxon>Neoptera</taxon>
        <taxon>Endopterygota</taxon>
        <taxon>Hymenoptera</taxon>
        <taxon>Apocrita</taxon>
        <taxon>Aculeata</taxon>
        <taxon>Formicoidea</taxon>
        <taxon>Formicidae</taxon>
        <taxon>Myrmicinae</taxon>
        <taxon>Cardiocondyla</taxon>
    </lineage>
</organism>
<dbReference type="Proteomes" id="UP001430953">
    <property type="component" value="Unassembled WGS sequence"/>
</dbReference>